<organism evidence="3 4">
    <name type="scientific">Lithospermum erythrorhizon</name>
    <name type="common">Purple gromwell</name>
    <name type="synonym">Lithospermum officinale var. erythrorhizon</name>
    <dbReference type="NCBI Taxonomy" id="34254"/>
    <lineage>
        <taxon>Eukaryota</taxon>
        <taxon>Viridiplantae</taxon>
        <taxon>Streptophyta</taxon>
        <taxon>Embryophyta</taxon>
        <taxon>Tracheophyta</taxon>
        <taxon>Spermatophyta</taxon>
        <taxon>Magnoliopsida</taxon>
        <taxon>eudicotyledons</taxon>
        <taxon>Gunneridae</taxon>
        <taxon>Pentapetalae</taxon>
        <taxon>asterids</taxon>
        <taxon>lamiids</taxon>
        <taxon>Boraginales</taxon>
        <taxon>Boraginaceae</taxon>
        <taxon>Boraginoideae</taxon>
        <taxon>Lithospermeae</taxon>
        <taxon>Lithospermum</taxon>
    </lineage>
</organism>
<name>A0AAV3QKS2_LITER</name>
<evidence type="ECO:0000256" key="2">
    <source>
        <dbReference type="SAM" id="Phobius"/>
    </source>
</evidence>
<feature type="region of interest" description="Disordered" evidence="1">
    <location>
        <begin position="467"/>
        <end position="489"/>
    </location>
</feature>
<sequence length="489" mass="53947">MPTFTTIALGNLLYRHSSNITKPHKSPDTTNSSIAKRSNFDTENDDNVEKNKVFSIPSKTHKFSDATKSSVAKRSNFDTKDDENVEKDEIFSIPSKHIYISPALYTTPAPEPIPEGSSEYSPSPSPYIVNHKRRGGDRGRIIKGDLGFGEGNEVIGENLLGVEVENGVFEIKREEEKDDLGLEEEIEVTGENIWGVEVGNEGIFGVENEIFGNLDPVGGDGGRRIEVIGDNVEVENEISEYLDRVGGLKFEMDSVGSVNEGGKSIKGVESQSFISAQGEFFDAIEEFSTDGSFSSGQLRGHSIESEIRAIRLSLLEEIEQRKTSEDTLKLMQNQWQRISNLLARVGLALHALPTVDGESLEQLTQEVIVTKFVAEAVGHGVARAEAELISQTILESKDQEISRLRDRLQYYEAVNLEMSQRNQEIVEVSRRKRQKRQKQRKWLWSCIGLSIVIGATVIASSYLPATGKEQKLPPSSGDPVGGSAGSETV</sequence>
<gene>
    <name evidence="3" type="ORF">LIER_20246</name>
</gene>
<keyword evidence="2" id="KW-1133">Transmembrane helix</keyword>
<keyword evidence="2" id="KW-0472">Membrane</keyword>
<evidence type="ECO:0000313" key="4">
    <source>
        <dbReference type="Proteomes" id="UP001454036"/>
    </source>
</evidence>
<evidence type="ECO:0000313" key="3">
    <source>
        <dbReference type="EMBL" id="GAA0164659.1"/>
    </source>
</evidence>
<dbReference type="Proteomes" id="UP001454036">
    <property type="component" value="Unassembled WGS sequence"/>
</dbReference>
<feature type="transmembrane region" description="Helical" evidence="2">
    <location>
        <begin position="442"/>
        <end position="463"/>
    </location>
</feature>
<accession>A0AAV3QKS2</accession>
<keyword evidence="4" id="KW-1185">Reference proteome</keyword>
<comment type="caution">
    <text evidence="3">The sequence shown here is derived from an EMBL/GenBank/DDBJ whole genome shotgun (WGS) entry which is preliminary data.</text>
</comment>
<feature type="compositionally biased region" description="Gly residues" evidence="1">
    <location>
        <begin position="479"/>
        <end position="489"/>
    </location>
</feature>
<dbReference type="EMBL" id="BAABME010005116">
    <property type="protein sequence ID" value="GAA0164659.1"/>
    <property type="molecule type" value="Genomic_DNA"/>
</dbReference>
<dbReference type="AlphaFoldDB" id="A0AAV3QKS2"/>
<keyword evidence="2" id="KW-0812">Transmembrane</keyword>
<protein>
    <submittedName>
        <fullName evidence="3">Uncharacterized protein</fullName>
    </submittedName>
</protein>
<evidence type="ECO:0000256" key="1">
    <source>
        <dbReference type="SAM" id="MobiDB-lite"/>
    </source>
</evidence>
<feature type="region of interest" description="Disordered" evidence="1">
    <location>
        <begin position="18"/>
        <end position="46"/>
    </location>
</feature>
<proteinExistence type="predicted"/>
<dbReference type="PANTHER" id="PTHR35490">
    <property type="entry name" value="BACTERIOPHAGE N4 ADSORPTION B PROTEIN"/>
    <property type="match status" value="1"/>
</dbReference>
<reference evidence="3 4" key="1">
    <citation type="submission" date="2024-01" db="EMBL/GenBank/DDBJ databases">
        <title>The complete chloroplast genome sequence of Lithospermum erythrorhizon: insights into the phylogenetic relationship among Boraginaceae species and the maternal lineages of purple gromwells.</title>
        <authorList>
            <person name="Okada T."/>
            <person name="Watanabe K."/>
        </authorList>
    </citation>
    <scope>NUCLEOTIDE SEQUENCE [LARGE SCALE GENOMIC DNA]</scope>
</reference>
<dbReference type="PANTHER" id="PTHR35490:SF3">
    <property type="entry name" value="(WILD MALAYSIAN BANANA) HYPOTHETICAL PROTEIN"/>
    <property type="match status" value="1"/>
</dbReference>